<dbReference type="GO" id="GO:0005524">
    <property type="term" value="F:ATP binding"/>
    <property type="evidence" value="ECO:0007669"/>
    <property type="project" value="UniProtKB-KW"/>
</dbReference>
<organism evidence="6 7">
    <name type="scientific">Pristionchus pacificus</name>
    <name type="common">Parasitic nematode worm</name>
    <dbReference type="NCBI Taxonomy" id="54126"/>
    <lineage>
        <taxon>Eukaryota</taxon>
        <taxon>Metazoa</taxon>
        <taxon>Ecdysozoa</taxon>
        <taxon>Nematoda</taxon>
        <taxon>Chromadorea</taxon>
        <taxon>Rhabditida</taxon>
        <taxon>Rhabditina</taxon>
        <taxon>Diplogasteromorpha</taxon>
        <taxon>Diplogasteroidea</taxon>
        <taxon>Neodiplogasteridae</taxon>
        <taxon>Pristionchus</taxon>
    </lineage>
</organism>
<sequence>MVTVAELPSMKFSMMMIRPISFYGWQIQMQQCVQRLVNSSFEQYTNYAFVVTEQGFTNWTQLDNIYLVNDDDQYSFSDVADKGKQEGSGPWTIIGYDLDMECAEEIALILTSDDLPVYKLTDGINKYVSASAILVTPKNGMWINKNSMRGNGNVTVYTGAGIGEAEYRYFMQSWTPSELTTTEDYTTTADGGPATVTTTEAFDSTELDTITDLSTKTSLIFSFLPFPSDYAYVDASSAERLNMAKQSNAQNTEERYLGPPGFKNEFFTEFTIERVCGVGGFGRVFKVINKYDKTAYAVKRIAVLPGYLGKALDEVCKMAALDHPGIVRYNHTWVERPPLGYQNFLDSKRLGIASSFKNDLYNKSLYDWLRENQQAFTRSRPLIMQWFKEIVTATGYLHDKKIIHCDLKPANILFDESYVIKLCDLGISTERSIVEDGEEITVTRAGGGTTLYMSPEQIFHSYRCGNPDNEIFNDEETANFVRWMANSNAALRPTGMASRATDDKLYVHRICDDPYADALRVSVSAYDLRTYELCFRGRTRRFLEKLSNVRDMCTYNAPWGSPTIVTPAGYVYMSNGEHLFTIDPDEFTMLPPLKFLDVTHFYIAGIHEGVLVGRGKCCKTGKFHRMTAQLPLEYRFRSQQSRLIPFLTRFFTEFTVKHVCGEGGFGRVFKVINKYDKTEYAVKRLAVLPGNLDKALNEVCKMAALDHPGIVRYNHTWVEEPPMGWQVCRLLNSFLTYFQLYNSSLDKWLKECQNASERPRPLIRQWFTEIVAATRYLHDKNIIHCDLKPANILFDENYVVKLCDLGIATERSIEDGEEITTTRDGVGSSLYMSPEQSSVITRYNSKTDIFALGLIYAEMVIVMTNEERKEVNSNFLQKSIQNNTNCQVLKIFHSFRCGTPNNEIFNDEDTVIFVPLLLTRNEVQANFVRWMANTNNASQMEVDDAVSSITFRTREFLPAHTYVIQVEDGTFFYFTHAAYYKVYVKYDGKEFDAKLPEGFTTTDIGRIGVHENSVYFECAELATEPDRKVYRVTFTAPDTLAITCVRDRFEDEECYRYAMCIQTKGFHHKTMDGCSVMLCQFMYRLFHHLMFGPTYHFPQSNWKHRSILNQSCLSEVEKAFHVRNSLRGSAFNLVASIPVHEKFLDKIVNRLESHYGRNSLSQAKLDQSLRGIRSHSTSVTDQLAAVQSMISLAHSIHSESGVDSLCVQQMLAECIHPRFITLISRSKPKTLLASLELIENQLLSEYEDALTISAYTTGEEFTSHFNDHSSKSVERTISQSCHLIPITPLPMQGLLTVASLIACTVVNTCIVASVLKCLQSKTGKRFFKERLYATVVSHHFIPPGNALAHVPHAKANITNQFSTLPTIPNHFGDTSVYPDLLLGVGDSLKLLDSNKSTTLPSGYRLIQSIIGPLIAGSEHISSSTSDIIHRSQSTTPAIRIDSLATSTDDSTRGDSGTFDDREKDAIVKNMEPIEGLSAAVIHRKSVIHILQIAGESTTTVERTSLNNIFIKIPHSPDYEASFSHDSSPFFYLTNGISLFTINLETLTVLPTLKIGKIPFRYITGVHNGVITLMDDENQWRLLSALLPEGYDNGKPTNNDSLMSKFMGLFIKNDSVSSRTSQDWLNGKIVEEESSYIRDQETPRKSIAKQYQEEIKKKLMQIKMDSQRQQKSTEYASKFVKEFNYIRIRGKGGFGCVFEVTNKLDIFEYAVKRIAVSKNNLDENLKEVCIMATLDHPGIVRYNHTWLEEPPAGWQNCSDFDNLDGMQSYFNDDDVFIYIQMKLYKNSLDEWLDANQTESSRDQSRIKSWFREIVTAVQYLHDNNIIHSDLKPANILLDDKEHVKLCDLGIATDRNIENGVEVTITRSPKCSPIYSSPEQLCMFTRFSSKTDVFALGLIFAELCLVMTTDDRLSSSTIIATALRFMNYSIPIRPNSSPGWLMWNRRTVHDALIYWRIFFLRID</sequence>
<dbReference type="SMART" id="SM00220">
    <property type="entry name" value="S_TKc"/>
    <property type="match status" value="3"/>
</dbReference>
<reference evidence="7" key="1">
    <citation type="journal article" date="2008" name="Nat. Genet.">
        <title>The Pristionchus pacificus genome provides a unique perspective on nematode lifestyle and parasitism.</title>
        <authorList>
            <person name="Dieterich C."/>
            <person name="Clifton S.W."/>
            <person name="Schuster L.N."/>
            <person name="Chinwalla A."/>
            <person name="Delehaunty K."/>
            <person name="Dinkelacker I."/>
            <person name="Fulton L."/>
            <person name="Fulton R."/>
            <person name="Godfrey J."/>
            <person name="Minx P."/>
            <person name="Mitreva M."/>
            <person name="Roeseler W."/>
            <person name="Tian H."/>
            <person name="Witte H."/>
            <person name="Yang S.P."/>
            <person name="Wilson R.K."/>
            <person name="Sommer R.J."/>
        </authorList>
    </citation>
    <scope>NUCLEOTIDE SEQUENCE [LARGE SCALE GENOMIC DNA]</scope>
    <source>
        <strain evidence="7">PS312</strain>
    </source>
</reference>
<gene>
    <name evidence="6" type="primary">WBGene00110761</name>
</gene>
<dbReference type="SUPFAM" id="SSF56112">
    <property type="entry name" value="Protein kinase-like (PK-like)"/>
    <property type="match status" value="3"/>
</dbReference>
<dbReference type="InterPro" id="IPR000719">
    <property type="entry name" value="Prot_kinase_dom"/>
</dbReference>
<evidence type="ECO:0000256" key="5">
    <source>
        <dbReference type="ARBA" id="ARBA00037982"/>
    </source>
</evidence>
<dbReference type="PROSITE" id="PS00108">
    <property type="entry name" value="PROTEIN_KINASE_ST"/>
    <property type="match status" value="3"/>
</dbReference>
<keyword evidence="3" id="KW-0418">Kinase</keyword>
<dbReference type="GO" id="GO:0005737">
    <property type="term" value="C:cytoplasm"/>
    <property type="evidence" value="ECO:0000318"/>
    <property type="project" value="GO_Central"/>
</dbReference>
<dbReference type="Pfam" id="PF00069">
    <property type="entry name" value="Pkinase"/>
    <property type="match status" value="3"/>
</dbReference>
<evidence type="ECO:0000256" key="4">
    <source>
        <dbReference type="ARBA" id="ARBA00022840"/>
    </source>
</evidence>
<dbReference type="GO" id="GO:0006446">
    <property type="term" value="P:regulation of translational initiation"/>
    <property type="evidence" value="ECO:0000318"/>
    <property type="project" value="GO_Central"/>
</dbReference>
<keyword evidence="4" id="KW-0067">ATP-binding</keyword>
<dbReference type="PANTHER" id="PTHR11042">
    <property type="entry name" value="EUKARYOTIC TRANSLATION INITIATION FACTOR 2-ALPHA KINASE EIF2-ALPHA KINASE -RELATED"/>
    <property type="match status" value="1"/>
</dbReference>
<protein>
    <submittedName>
        <fullName evidence="6">Phosphotransferase</fullName>
    </submittedName>
</protein>
<dbReference type="InterPro" id="IPR011009">
    <property type="entry name" value="Kinase-like_dom_sf"/>
</dbReference>
<dbReference type="GO" id="GO:0017148">
    <property type="term" value="P:negative regulation of translation"/>
    <property type="evidence" value="ECO:0000318"/>
    <property type="project" value="GO_Central"/>
</dbReference>
<comment type="similarity">
    <text evidence="5">Belongs to the protein kinase superfamily. Ser/Thr protein kinase family. GCN2 subfamily.</text>
</comment>
<evidence type="ECO:0000256" key="2">
    <source>
        <dbReference type="ARBA" id="ARBA00022741"/>
    </source>
</evidence>
<dbReference type="Gene3D" id="1.10.510.10">
    <property type="entry name" value="Transferase(Phosphotransferase) domain 1"/>
    <property type="match status" value="3"/>
</dbReference>
<accession>A0A8R1YMN0</accession>
<evidence type="ECO:0000256" key="1">
    <source>
        <dbReference type="ARBA" id="ARBA00022679"/>
    </source>
</evidence>
<dbReference type="Proteomes" id="UP000005239">
    <property type="component" value="Unassembled WGS sequence"/>
</dbReference>
<keyword evidence="7" id="KW-1185">Reference proteome</keyword>
<dbReference type="PANTHER" id="PTHR11042:SF91">
    <property type="entry name" value="EUKARYOTIC TRANSLATION INITIATION FACTOR 2-ALPHA KINASE"/>
    <property type="match status" value="1"/>
</dbReference>
<dbReference type="PROSITE" id="PS50011">
    <property type="entry name" value="PROTEIN_KINASE_DOM"/>
    <property type="match status" value="3"/>
</dbReference>
<evidence type="ECO:0000313" key="7">
    <source>
        <dbReference type="Proteomes" id="UP000005239"/>
    </source>
</evidence>
<reference evidence="6" key="2">
    <citation type="submission" date="2022-06" db="UniProtKB">
        <authorList>
            <consortium name="EnsemblMetazoa"/>
        </authorList>
    </citation>
    <scope>IDENTIFICATION</scope>
    <source>
        <strain evidence="6">PS312</strain>
    </source>
</reference>
<keyword evidence="2" id="KW-0547">Nucleotide-binding</keyword>
<name>A0A2A6CWB1_PRIPA</name>
<dbReference type="GO" id="GO:0005634">
    <property type="term" value="C:nucleus"/>
    <property type="evidence" value="ECO:0000318"/>
    <property type="project" value="GO_Central"/>
</dbReference>
<dbReference type="EnsemblMetazoa" id="PPA21207.1">
    <property type="protein sequence ID" value="PPA21207.1"/>
    <property type="gene ID" value="WBGene00110761"/>
</dbReference>
<dbReference type="FunFam" id="3.30.200.20:FF:001573">
    <property type="entry name" value="Uncharacterized protein"/>
    <property type="match status" value="1"/>
</dbReference>
<dbReference type="FunFam" id="3.30.200.20:FF:000706">
    <property type="entry name" value="Protein kinase"/>
    <property type="match status" value="1"/>
</dbReference>
<dbReference type="InterPro" id="IPR050339">
    <property type="entry name" value="CC_SR_Kinase"/>
</dbReference>
<evidence type="ECO:0000256" key="3">
    <source>
        <dbReference type="ARBA" id="ARBA00022777"/>
    </source>
</evidence>
<dbReference type="InterPro" id="IPR008271">
    <property type="entry name" value="Ser/Thr_kinase_AS"/>
</dbReference>
<evidence type="ECO:0000313" key="6">
    <source>
        <dbReference type="EnsemblMetazoa" id="PPA21207.1"/>
    </source>
</evidence>
<dbReference type="FunFam" id="1.10.510.10:FF:001020">
    <property type="entry name" value="Transmembrane ion channel"/>
    <property type="match status" value="2"/>
</dbReference>
<proteinExistence type="inferred from homology"/>
<keyword evidence="1" id="KW-0808">Transferase</keyword>
<accession>A0A2A6CWB1</accession>
<dbReference type="GO" id="GO:0004694">
    <property type="term" value="F:eukaryotic translation initiation factor 2alpha kinase activity"/>
    <property type="evidence" value="ECO:0000318"/>
    <property type="project" value="GO_Central"/>
</dbReference>
<dbReference type="Gene3D" id="3.30.200.20">
    <property type="entry name" value="Phosphorylase Kinase, domain 1"/>
    <property type="match status" value="3"/>
</dbReference>